<dbReference type="PROSITE" id="PS50943">
    <property type="entry name" value="HTH_CROC1"/>
    <property type="match status" value="1"/>
</dbReference>
<comment type="caution">
    <text evidence="2">The sequence shown here is derived from an EMBL/GenBank/DDBJ whole genome shotgun (WGS) entry which is preliminary data.</text>
</comment>
<dbReference type="InterPro" id="IPR001387">
    <property type="entry name" value="Cro/C1-type_HTH"/>
</dbReference>
<feature type="domain" description="HTH cro/C1-type" evidence="1">
    <location>
        <begin position="11"/>
        <end position="69"/>
    </location>
</feature>
<accession>A0A2A4YMV6</accession>
<organism evidence="2 3">
    <name type="scientific">Aerophobetes bacterium</name>
    <dbReference type="NCBI Taxonomy" id="2030807"/>
    <lineage>
        <taxon>Bacteria</taxon>
        <taxon>Candidatus Aerophobota</taxon>
    </lineage>
</organism>
<dbReference type="AlphaFoldDB" id="A0A2A4YMV6"/>
<evidence type="ECO:0000313" key="3">
    <source>
        <dbReference type="Proteomes" id="UP000217838"/>
    </source>
</evidence>
<dbReference type="Proteomes" id="UP000217838">
    <property type="component" value="Unassembled WGS sequence"/>
</dbReference>
<protein>
    <submittedName>
        <fullName evidence="2">Transcriptional regulator</fullName>
    </submittedName>
</protein>
<reference evidence="3" key="1">
    <citation type="submission" date="2017-08" db="EMBL/GenBank/DDBJ databases">
        <title>A dynamic microbial community with high functional redundancy inhabits the cold, oxic subseafloor aquifer.</title>
        <authorList>
            <person name="Tully B.J."/>
            <person name="Wheat C.G."/>
            <person name="Glazer B.T."/>
            <person name="Huber J.A."/>
        </authorList>
    </citation>
    <scope>NUCLEOTIDE SEQUENCE [LARGE SCALE GENOMIC DNA]</scope>
</reference>
<sequence length="78" mass="8865">MKLAMDIGHIIQFHRKKAGLSRIDLAHFAGLGKTLIYELEHGRLTVSFDKLMSICKVLNIKLIFTSPYIKEFEDSDAS</sequence>
<dbReference type="CDD" id="cd00093">
    <property type="entry name" value="HTH_XRE"/>
    <property type="match status" value="1"/>
</dbReference>
<gene>
    <name evidence="2" type="ORF">COB11_00695</name>
</gene>
<dbReference type="Pfam" id="PF01381">
    <property type="entry name" value="HTH_3"/>
    <property type="match status" value="1"/>
</dbReference>
<dbReference type="SMART" id="SM00530">
    <property type="entry name" value="HTH_XRE"/>
    <property type="match status" value="1"/>
</dbReference>
<dbReference type="InterPro" id="IPR010982">
    <property type="entry name" value="Lambda_DNA-bd_dom_sf"/>
</dbReference>
<dbReference type="SUPFAM" id="SSF47413">
    <property type="entry name" value="lambda repressor-like DNA-binding domains"/>
    <property type="match status" value="1"/>
</dbReference>
<name>A0A2A4YMV6_UNCAE</name>
<evidence type="ECO:0000313" key="2">
    <source>
        <dbReference type="EMBL" id="PCI95950.1"/>
    </source>
</evidence>
<dbReference type="EMBL" id="NVUU01000005">
    <property type="protein sequence ID" value="PCI95950.1"/>
    <property type="molecule type" value="Genomic_DNA"/>
</dbReference>
<dbReference type="GO" id="GO:0003677">
    <property type="term" value="F:DNA binding"/>
    <property type="evidence" value="ECO:0007669"/>
    <property type="project" value="InterPro"/>
</dbReference>
<proteinExistence type="predicted"/>
<evidence type="ECO:0000259" key="1">
    <source>
        <dbReference type="PROSITE" id="PS50943"/>
    </source>
</evidence>
<dbReference type="Gene3D" id="1.10.260.40">
    <property type="entry name" value="lambda repressor-like DNA-binding domains"/>
    <property type="match status" value="1"/>
</dbReference>